<organism evidence="2">
    <name type="scientific">Brassica napus</name>
    <name type="common">Rape</name>
    <dbReference type="NCBI Taxonomy" id="3708"/>
    <lineage>
        <taxon>Eukaryota</taxon>
        <taxon>Viridiplantae</taxon>
        <taxon>Streptophyta</taxon>
        <taxon>Embryophyta</taxon>
        <taxon>Tracheophyta</taxon>
        <taxon>Spermatophyta</taxon>
        <taxon>Magnoliopsida</taxon>
        <taxon>eudicotyledons</taxon>
        <taxon>Gunneridae</taxon>
        <taxon>Pentapetalae</taxon>
        <taxon>rosids</taxon>
        <taxon>malvids</taxon>
        <taxon>Brassicales</taxon>
        <taxon>Brassicaceae</taxon>
        <taxon>Brassiceae</taxon>
        <taxon>Brassica</taxon>
    </lineage>
</organism>
<reference evidence="2" key="1">
    <citation type="submission" date="2021-01" db="EMBL/GenBank/DDBJ databases">
        <authorList>
            <consortium name="Genoscope - CEA"/>
            <person name="William W."/>
        </authorList>
    </citation>
    <scope>NUCLEOTIDE SEQUENCE</scope>
</reference>
<proteinExistence type="predicted"/>
<keyword evidence="1" id="KW-0812">Transmembrane</keyword>
<dbReference type="AlphaFoldDB" id="A0A816MJB4"/>
<protein>
    <submittedName>
        <fullName evidence="2">(rape) hypothetical protein</fullName>
    </submittedName>
</protein>
<gene>
    <name evidence="2" type="ORF">DARMORV10_C07P33500.1</name>
</gene>
<keyword evidence="1" id="KW-1133">Transmembrane helix</keyword>
<dbReference type="EMBL" id="HG994371">
    <property type="protein sequence ID" value="CAF2000306.1"/>
    <property type="molecule type" value="Genomic_DNA"/>
</dbReference>
<name>A0A816MJB4_BRANA</name>
<sequence>RIFFISISIFRNCFIVIVCSNVEFIILINFVFSIHSDFFHFIDFVQILPFFRKKRRKRSFFGG</sequence>
<accession>A0A816MJB4</accession>
<evidence type="ECO:0000313" key="2">
    <source>
        <dbReference type="EMBL" id="CAF2000306.1"/>
    </source>
</evidence>
<keyword evidence="1" id="KW-0472">Membrane</keyword>
<dbReference type="Proteomes" id="UP001295469">
    <property type="component" value="Chromosome C07"/>
</dbReference>
<feature type="non-terminal residue" evidence="2">
    <location>
        <position position="1"/>
    </location>
</feature>
<evidence type="ECO:0000256" key="1">
    <source>
        <dbReference type="SAM" id="Phobius"/>
    </source>
</evidence>
<feature type="non-terminal residue" evidence="2">
    <location>
        <position position="63"/>
    </location>
</feature>
<feature type="transmembrane region" description="Helical" evidence="1">
    <location>
        <begin position="9"/>
        <end position="28"/>
    </location>
</feature>